<comment type="caution">
    <text evidence="6">The sequence shown here is derived from an EMBL/GenBank/DDBJ whole genome shotgun (WGS) entry which is preliminary data.</text>
</comment>
<feature type="compositionally biased region" description="Acidic residues" evidence="4">
    <location>
        <begin position="1244"/>
        <end position="1258"/>
    </location>
</feature>
<dbReference type="InterPro" id="IPR039462">
    <property type="entry name" value="Nup159/Nup146_N"/>
</dbReference>
<feature type="compositionally biased region" description="Polar residues" evidence="4">
    <location>
        <begin position="507"/>
        <end position="520"/>
    </location>
</feature>
<sequence>MDDLGPPSEASPEFFSCTARAPISLTKSHVSENCASLLACTSRFGYAVVAHGSTLSILKLGDIQHGNSQAIDVDLSGQNVNVIMSLQFVMGDTVLLVHAECEVPVVLLFHLSALVNGEMRKLSAPSGAITYAAYSEPNPSSTPPSQLIATLTSKVYIYNVSMSSCEKIAKVDVPGPLSLALSPSNKLIAIGTQRGCVSIHFTSNGSMATTIVEVESGWIPFAVHFVKEDAVLVSYSRDNMTSYVMWTLVVGGNSVSIGPRFPFGELCLPSPDVGSEEDPTVIFNVIPSWEMCMISSSVSTEAEIIAKVDSEWQCWKLDESKSVYLPTNDEGEDTPPLGSALDFTDTNLIEPEDASSNMIQPMPRYLVLTSEFKILPYSLIDERPKAKCDHIRSPIALPPVTATTPVDPATFPNFSTRRRSSAELSHEDTYSSTTETLAVSESTEGNRATYMETPLSSNTSDLFGASPMTNLFPTPFRHSGETDKLLKELQKQEPVLATEKSPRESFSDTNAEVSPSTSIHTAKKPPSPPVKTTPLTSLLPEPPNRSSGEMRTQSLVEGISKTSTKDKTAAISYKDSLESLPPRKEFSGTEEFLSHFSRQEQPETKPESVFTPTAQENGEEMPKTCSAHRVGNQEPYRETKKVSLQPSLEQAINTASTGDGRDLIKSMLLEMSEELATNRQAGEVMTNELISQSQVILSQIESARGNLQKLFHHTRVRFRAEAALREEVTDTLEHILRISRAYESLSLELEVENATGFCRELKPEDKAVDEQIATKESDIVNSLISIEERLADESASKRHQKTKEVVREIFSSLSLQGIRIRRVHELLRSLSQRLEEHDRGGRQSSLGLSLARLEQLRIDDRKSPEQAKGSREGKPKTRETYVSEGIGPGVSRSSSIPADSHEIFPATISRLLRKLAMRGGREHISPDDQDAKTIPQTNVREEQPCVNESLKNEIRPNHNKLTNSQMDEVRGLLNSKRRSSETEQGGYSQTNAFNFKMEKPSKLAFEERPLVIDSIQSNSSLPQKTIPRSGLIQQNKSRGTILPQPLPSQVKLPSGSTQGQKRFDEASSKPPPRSYEEKSDVSISRGQLAMKGSDAMNAFSFLNLSENPPTVGEVDRLTPTQTGRSSTSTNNKRSSDFVSMPTHQQGTVTSLSVTTASIAKPPLPKIRSEKPTTKQTGHEEVVTPSASRVTPAPIAKLPPDDFLTPAKKTNESKIPFASLPPDEFSSGTDSLRKPDIPFAGLPPDGEETDESQTTESEDHDATAQPHVGDSAVSQSSLPDKGKPFGQEPAAEVSKAETPLVTPATPQEGSRQRAIPAFGSSQPGLFSSLKTDASQPPGTNAESLFPQSFASSSTTSATPSLFGQKSTFPPNTSGVFGMNGLAQAAAEPFSSTAFDIQQSSSSQAGTNMFQAAIQMNRSDNNTGGGGALVTASDSEDSDDENPRQGMDTSMGSSSAFSGSQTTSFGFGSQSASGGSLFGQAFSTAFQSPVSGGGQFGQSPVQSGSGFGGSNAFQATPNSFGSPTPSGTGSGFGSGAAFGMASRIGGTPGFGETSAIGMTPSFGSASPVGAQGSPFAMPGARFGDSSFGNQGGQTSAMLGFGSSAGALGSSSPFGALSGGAGFGGSAGSQSGFAALAGNSGGLVFGNGSGPPAFTSAAFTQRRA</sequence>
<feature type="region of interest" description="Disordered" evidence="4">
    <location>
        <begin position="857"/>
        <end position="897"/>
    </location>
</feature>
<dbReference type="Gene3D" id="2.130.10.10">
    <property type="entry name" value="YVTN repeat-like/Quinoprotein amine dehydrogenase"/>
    <property type="match status" value="1"/>
</dbReference>
<feature type="compositionally biased region" description="Low complexity" evidence="4">
    <location>
        <begin position="1514"/>
        <end position="1525"/>
    </location>
</feature>
<dbReference type="EMBL" id="NBIV01000114">
    <property type="protein sequence ID" value="PXF43699.1"/>
    <property type="molecule type" value="Genomic_DNA"/>
</dbReference>
<dbReference type="Proteomes" id="UP000247409">
    <property type="component" value="Unassembled WGS sequence"/>
</dbReference>
<dbReference type="InterPro" id="IPR015943">
    <property type="entry name" value="WD40/YVTN_repeat-like_dom_sf"/>
</dbReference>
<feature type="compositionally biased region" description="Polar residues" evidence="4">
    <location>
        <begin position="1318"/>
        <end position="1341"/>
    </location>
</feature>
<evidence type="ECO:0000256" key="3">
    <source>
        <dbReference type="ARBA" id="ARBA00023242"/>
    </source>
</evidence>
<feature type="compositionally biased region" description="Low complexity" evidence="4">
    <location>
        <begin position="1344"/>
        <end position="1359"/>
    </location>
</feature>
<feature type="region of interest" description="Disordered" evidence="4">
    <location>
        <begin position="411"/>
        <end position="445"/>
    </location>
</feature>
<feature type="region of interest" description="Disordered" evidence="4">
    <location>
        <begin position="1415"/>
        <end position="1468"/>
    </location>
</feature>
<keyword evidence="2" id="KW-0813">Transport</keyword>
<dbReference type="GO" id="GO:0005634">
    <property type="term" value="C:nucleus"/>
    <property type="evidence" value="ECO:0007669"/>
    <property type="project" value="UniProtKB-SubCell"/>
</dbReference>
<keyword evidence="7" id="KW-1185">Reference proteome</keyword>
<name>A0A2V3INR9_9FLOR</name>
<evidence type="ECO:0000256" key="2">
    <source>
        <dbReference type="ARBA" id="ARBA00022448"/>
    </source>
</evidence>
<dbReference type="OrthoDB" id="248320at2759"/>
<feature type="region of interest" description="Disordered" evidence="4">
    <location>
        <begin position="1488"/>
        <end position="1531"/>
    </location>
</feature>
<dbReference type="STRING" id="448386.A0A2V3INR9"/>
<feature type="compositionally biased region" description="Polar residues" evidence="4">
    <location>
        <begin position="430"/>
        <end position="445"/>
    </location>
</feature>
<feature type="compositionally biased region" description="Polar residues" evidence="4">
    <location>
        <begin position="1141"/>
        <end position="1157"/>
    </location>
</feature>
<feature type="region of interest" description="Disordered" evidence="4">
    <location>
        <begin position="1020"/>
        <end position="1083"/>
    </location>
</feature>
<reference evidence="6 7" key="1">
    <citation type="journal article" date="2018" name="Mol. Biol. Evol.">
        <title>Analysis of the draft genome of the red seaweed Gracilariopsis chorda provides insights into genome size evolution in Rhodophyta.</title>
        <authorList>
            <person name="Lee J."/>
            <person name="Yang E.C."/>
            <person name="Graf L."/>
            <person name="Yang J.H."/>
            <person name="Qiu H."/>
            <person name="Zel Zion U."/>
            <person name="Chan C.X."/>
            <person name="Stephens T.G."/>
            <person name="Weber A.P.M."/>
            <person name="Boo G.H."/>
            <person name="Boo S.M."/>
            <person name="Kim K.M."/>
            <person name="Shin Y."/>
            <person name="Jung M."/>
            <person name="Lee S.J."/>
            <person name="Yim H.S."/>
            <person name="Lee J.H."/>
            <person name="Bhattacharya D."/>
            <person name="Yoon H.S."/>
        </authorList>
    </citation>
    <scope>NUCLEOTIDE SEQUENCE [LARGE SCALE GENOMIC DNA]</scope>
    <source>
        <strain evidence="6 7">SKKU-2015</strain>
        <tissue evidence="6">Whole body</tissue>
    </source>
</reference>
<feature type="compositionally biased region" description="Low complexity" evidence="4">
    <location>
        <begin position="1447"/>
        <end position="1468"/>
    </location>
</feature>
<feature type="compositionally biased region" description="Basic and acidic residues" evidence="4">
    <location>
        <begin position="597"/>
        <end position="606"/>
    </location>
</feature>
<evidence type="ECO:0000256" key="4">
    <source>
        <dbReference type="SAM" id="MobiDB-lite"/>
    </source>
</evidence>
<feature type="region of interest" description="Disordered" evidence="4">
    <location>
        <begin position="1105"/>
        <end position="1365"/>
    </location>
</feature>
<evidence type="ECO:0000256" key="1">
    <source>
        <dbReference type="ARBA" id="ARBA00004123"/>
    </source>
</evidence>
<organism evidence="6 7">
    <name type="scientific">Gracilariopsis chorda</name>
    <dbReference type="NCBI Taxonomy" id="448386"/>
    <lineage>
        <taxon>Eukaryota</taxon>
        <taxon>Rhodophyta</taxon>
        <taxon>Florideophyceae</taxon>
        <taxon>Rhodymeniophycidae</taxon>
        <taxon>Gracilariales</taxon>
        <taxon>Gracilariaceae</taxon>
        <taxon>Gracilariopsis</taxon>
    </lineage>
</organism>
<evidence type="ECO:0000313" key="6">
    <source>
        <dbReference type="EMBL" id="PXF43699.1"/>
    </source>
</evidence>
<gene>
    <name evidence="6" type="ORF">BWQ96_06529</name>
</gene>
<feature type="region of interest" description="Disordered" evidence="4">
    <location>
        <begin position="596"/>
        <end position="639"/>
    </location>
</feature>
<accession>A0A2V3INR9</accession>
<feature type="domain" description="Nucleoporin Nup159/Nup146 N-terminal" evidence="5">
    <location>
        <begin position="79"/>
        <end position="371"/>
    </location>
</feature>
<comment type="subcellular location">
    <subcellularLocation>
        <location evidence="1">Nucleus</location>
    </subcellularLocation>
</comment>
<feature type="compositionally biased region" description="Basic and acidic residues" evidence="4">
    <location>
        <begin position="420"/>
        <end position="429"/>
    </location>
</feature>
<protein>
    <recommendedName>
        <fullName evidence="5">Nucleoporin Nup159/Nup146 N-terminal domain-containing protein</fullName>
    </recommendedName>
</protein>
<feature type="compositionally biased region" description="Basic and acidic residues" evidence="4">
    <location>
        <begin position="857"/>
        <end position="881"/>
    </location>
</feature>
<dbReference type="Pfam" id="PF16755">
    <property type="entry name" value="Beta-prop_NUP159_NUP214"/>
    <property type="match status" value="1"/>
</dbReference>
<dbReference type="SUPFAM" id="SSF117289">
    <property type="entry name" value="Nucleoporin domain"/>
    <property type="match status" value="1"/>
</dbReference>
<proteinExistence type="predicted"/>
<evidence type="ECO:0000313" key="7">
    <source>
        <dbReference type="Proteomes" id="UP000247409"/>
    </source>
</evidence>
<feature type="compositionally biased region" description="Basic and acidic residues" evidence="4">
    <location>
        <begin position="1166"/>
        <end position="1181"/>
    </location>
</feature>
<feature type="region of interest" description="Disordered" evidence="4">
    <location>
        <begin position="494"/>
        <end position="551"/>
    </location>
</feature>
<keyword evidence="3" id="KW-0539">Nucleus</keyword>
<evidence type="ECO:0000259" key="5">
    <source>
        <dbReference type="Pfam" id="PF16755"/>
    </source>
</evidence>